<gene>
    <name evidence="2" type="ORF">ACFFQV_04445</name>
</gene>
<keyword evidence="3" id="KW-1185">Reference proteome</keyword>
<evidence type="ECO:0000313" key="2">
    <source>
        <dbReference type="EMBL" id="MFB9641538.1"/>
    </source>
</evidence>
<keyword evidence="1" id="KW-1133">Transmembrane helix</keyword>
<comment type="caution">
    <text evidence="2">The sequence shown here is derived from an EMBL/GenBank/DDBJ whole genome shotgun (WGS) entry which is preliminary data.</text>
</comment>
<reference evidence="2 3" key="1">
    <citation type="submission" date="2024-09" db="EMBL/GenBank/DDBJ databases">
        <authorList>
            <person name="Sun Q."/>
            <person name="Mori K."/>
        </authorList>
    </citation>
    <scope>NUCLEOTIDE SEQUENCE [LARGE SCALE GENOMIC DNA]</scope>
    <source>
        <strain evidence="2 3">JCM 14321</strain>
    </source>
</reference>
<sequence length="63" mass="6688">MTEPEEPFTKVTLGMVYTEVKSLREEIGGELAKIKAQLAAQWVVVGIVIVALGVVAGRSFLGG</sequence>
<accession>A0ABV5SMG5</accession>
<dbReference type="Proteomes" id="UP001589667">
    <property type="component" value="Unassembled WGS sequence"/>
</dbReference>
<name>A0ABV5SMG5_9MICO</name>
<protein>
    <submittedName>
        <fullName evidence="2">Uncharacterized protein</fullName>
    </submittedName>
</protein>
<dbReference type="EMBL" id="JBHMBL010000001">
    <property type="protein sequence ID" value="MFB9641538.1"/>
    <property type="molecule type" value="Genomic_DNA"/>
</dbReference>
<keyword evidence="1" id="KW-0812">Transmembrane</keyword>
<dbReference type="RefSeq" id="WP_157423130.1">
    <property type="nucleotide sequence ID" value="NZ_BAAANI010000006.1"/>
</dbReference>
<keyword evidence="1" id="KW-0472">Membrane</keyword>
<proteinExistence type="predicted"/>
<evidence type="ECO:0000313" key="3">
    <source>
        <dbReference type="Proteomes" id="UP001589667"/>
    </source>
</evidence>
<organism evidence="2 3">
    <name type="scientific">Agromyces lapidis</name>
    <dbReference type="NCBI Taxonomy" id="279574"/>
    <lineage>
        <taxon>Bacteria</taxon>
        <taxon>Bacillati</taxon>
        <taxon>Actinomycetota</taxon>
        <taxon>Actinomycetes</taxon>
        <taxon>Micrococcales</taxon>
        <taxon>Microbacteriaceae</taxon>
        <taxon>Agromyces</taxon>
    </lineage>
</organism>
<evidence type="ECO:0000256" key="1">
    <source>
        <dbReference type="SAM" id="Phobius"/>
    </source>
</evidence>
<feature type="transmembrane region" description="Helical" evidence="1">
    <location>
        <begin position="39"/>
        <end position="61"/>
    </location>
</feature>